<feature type="domain" description="Methyltransferase" evidence="2">
    <location>
        <begin position="61"/>
        <end position="160"/>
    </location>
</feature>
<keyword evidence="1" id="KW-0808">Transferase</keyword>
<sequence>MNSGYKNEQTTIDYYDSDYPSLYFSKYKENLDNTFQYQGINKDVEKYLNILDKLNIPNKEVLELCCGTGRIALPLANAGYIITGVDILQGMLDKFKTNLNDNYPNLNDNISLINQDITSLSLNKKFQVAILGFNALLQIPDFNKQLKALECVNNHLNEDGLLLLDIVNPFIQNFKGDNTPKAIFTRRNTTTGNTYTRFSLTSPINAEQVQVLSGWYDEILTNGNVKRSPYSMRWRLLFRYELEMMLDTAGFDVVSISSGYNDSPLVPYSLNMFVKAKKRSSKYQAVEKAQSHRH</sequence>
<reference evidence="3" key="1">
    <citation type="journal article" date="2021" name="mSystems">
        <title>Bacteria and Archaea Synergistically Convert Glycine Betaine to Biogenic Methane in the Formosa Cold Seep of the South China Sea.</title>
        <authorList>
            <person name="Li L."/>
            <person name="Zhang W."/>
            <person name="Zhang S."/>
            <person name="Song L."/>
            <person name="Sun Q."/>
            <person name="Zhang H."/>
            <person name="Xiang H."/>
            <person name="Dong X."/>
        </authorList>
    </citation>
    <scope>NUCLEOTIDE SEQUENCE</scope>
    <source>
        <strain evidence="3">ZWT</strain>
    </source>
</reference>
<name>A0A9J6NWW3_9CLOT</name>
<keyword evidence="3" id="KW-0489">Methyltransferase</keyword>
<proteinExistence type="predicted"/>
<dbReference type="EMBL" id="JAGSOJ010000001">
    <property type="protein sequence ID" value="MCM1988486.1"/>
    <property type="molecule type" value="Genomic_DNA"/>
</dbReference>
<organism evidence="3 4">
    <name type="scientific">Oceanirhabdus seepicola</name>
    <dbReference type="NCBI Taxonomy" id="2828781"/>
    <lineage>
        <taxon>Bacteria</taxon>
        <taxon>Bacillati</taxon>
        <taxon>Bacillota</taxon>
        <taxon>Clostridia</taxon>
        <taxon>Eubacteriales</taxon>
        <taxon>Clostridiaceae</taxon>
        <taxon>Oceanirhabdus</taxon>
    </lineage>
</organism>
<dbReference type="GO" id="GO:0008168">
    <property type="term" value="F:methyltransferase activity"/>
    <property type="evidence" value="ECO:0007669"/>
    <property type="project" value="UniProtKB-KW"/>
</dbReference>
<dbReference type="InterPro" id="IPR029063">
    <property type="entry name" value="SAM-dependent_MTases_sf"/>
</dbReference>
<evidence type="ECO:0000256" key="1">
    <source>
        <dbReference type="ARBA" id="ARBA00022679"/>
    </source>
</evidence>
<dbReference type="Pfam" id="PF13649">
    <property type="entry name" value="Methyltransf_25"/>
    <property type="match status" value="1"/>
</dbReference>
<dbReference type="SUPFAM" id="SSF53335">
    <property type="entry name" value="S-adenosyl-L-methionine-dependent methyltransferases"/>
    <property type="match status" value="1"/>
</dbReference>
<dbReference type="Proteomes" id="UP001056429">
    <property type="component" value="Unassembled WGS sequence"/>
</dbReference>
<keyword evidence="4" id="KW-1185">Reference proteome</keyword>
<comment type="caution">
    <text evidence="3">The sequence shown here is derived from an EMBL/GenBank/DDBJ whole genome shotgun (WGS) entry which is preliminary data.</text>
</comment>
<evidence type="ECO:0000259" key="2">
    <source>
        <dbReference type="Pfam" id="PF13649"/>
    </source>
</evidence>
<dbReference type="GO" id="GO:0032259">
    <property type="term" value="P:methylation"/>
    <property type="evidence" value="ECO:0007669"/>
    <property type="project" value="UniProtKB-KW"/>
</dbReference>
<accession>A0A9J6NWW3</accession>
<dbReference type="Gene3D" id="3.40.50.150">
    <property type="entry name" value="Vaccinia Virus protein VP39"/>
    <property type="match status" value="1"/>
</dbReference>
<dbReference type="AlphaFoldDB" id="A0A9J6NWW3"/>
<dbReference type="InterPro" id="IPR041698">
    <property type="entry name" value="Methyltransf_25"/>
</dbReference>
<dbReference type="RefSeq" id="WP_250857351.1">
    <property type="nucleotide sequence ID" value="NZ_JAGSOJ010000001.1"/>
</dbReference>
<dbReference type="PANTHER" id="PTHR43861">
    <property type="entry name" value="TRANS-ACONITATE 2-METHYLTRANSFERASE-RELATED"/>
    <property type="match status" value="1"/>
</dbReference>
<reference evidence="3" key="2">
    <citation type="submission" date="2021-04" db="EMBL/GenBank/DDBJ databases">
        <authorList>
            <person name="Dong X."/>
        </authorList>
    </citation>
    <scope>NUCLEOTIDE SEQUENCE</scope>
    <source>
        <strain evidence="3">ZWT</strain>
    </source>
</reference>
<dbReference type="Gene3D" id="2.20.25.110">
    <property type="entry name" value="S-adenosyl-L-methionine-dependent methyltransferases"/>
    <property type="match status" value="1"/>
</dbReference>
<protein>
    <submittedName>
        <fullName evidence="3">Class I SAM-dependent methyltransferase</fullName>
    </submittedName>
</protein>
<dbReference type="CDD" id="cd02440">
    <property type="entry name" value="AdoMet_MTases"/>
    <property type="match status" value="1"/>
</dbReference>
<gene>
    <name evidence="3" type="ORF">KDK92_01955</name>
</gene>
<evidence type="ECO:0000313" key="3">
    <source>
        <dbReference type="EMBL" id="MCM1988486.1"/>
    </source>
</evidence>
<evidence type="ECO:0000313" key="4">
    <source>
        <dbReference type="Proteomes" id="UP001056429"/>
    </source>
</evidence>